<evidence type="ECO:0000313" key="3">
    <source>
        <dbReference type="Proteomes" id="UP000032545"/>
    </source>
</evidence>
<sequence>MRLSQTVLRAELELRVRALRPDLAPSPTAPCQAGEVWSSALGSQPPPDARTSAVVVLRSFDLPTWIRETCVFAARASPERAADWLRSFTRTVFLAGNPDNLRGRFRLDHVAPDGNVAWVGPGPDEETATLRRLLRTFDGERVLGAGPALTVDLPRLAPGPPPPAGAAAHGGPTGAPGHRRDLYLAVAGTTVARALVTINHLLVEAVLHDELTGPCRLRIHRVPRLVGLRAAPAALRVGADQSNPDRLQALACLTTEVHDGQSAPTR</sequence>
<evidence type="ECO:0000313" key="2">
    <source>
        <dbReference type="EMBL" id="KJE21076.1"/>
    </source>
</evidence>
<dbReference type="EMBL" id="JYFN01000044">
    <property type="protein sequence ID" value="KJE21076.1"/>
    <property type="molecule type" value="Genomic_DNA"/>
</dbReference>
<keyword evidence="3" id="KW-1185">Reference proteome</keyword>
<reference evidence="2 3" key="2">
    <citation type="journal article" date="2016" name="Genome Announc.">
        <title>Permanent Draft Genome Sequences for Two Variants of Frankia sp. Strain CpI1, the First Frankia Strain Isolated from Root Nodules of Comptonia peregrina.</title>
        <authorList>
            <person name="Oshone R."/>
            <person name="Hurst S.G.IV."/>
            <person name="Abebe-Akele F."/>
            <person name="Simpson S."/>
            <person name="Morris K."/>
            <person name="Thomas W.K."/>
            <person name="Tisa L.S."/>
        </authorList>
    </citation>
    <scope>NUCLEOTIDE SEQUENCE [LARGE SCALE GENOMIC DNA]</scope>
    <source>
        <strain evidence="3">CpI1-S</strain>
    </source>
</reference>
<evidence type="ECO:0000256" key="1">
    <source>
        <dbReference type="SAM" id="MobiDB-lite"/>
    </source>
</evidence>
<accession>A0A0D8BA59</accession>
<name>A0A0D8BA59_9ACTN</name>
<dbReference type="Pfam" id="PF19680">
    <property type="entry name" value="DUF6182"/>
    <property type="match status" value="1"/>
</dbReference>
<feature type="region of interest" description="Disordered" evidence="1">
    <location>
        <begin position="152"/>
        <end position="175"/>
    </location>
</feature>
<reference evidence="3" key="1">
    <citation type="submission" date="2015-02" db="EMBL/GenBank/DDBJ databases">
        <title>Draft Genome of Frankia sp. CpI1-S.</title>
        <authorList>
            <person name="Oshone R.T."/>
            <person name="Ngom M."/>
            <person name="Ghodhbane-Gtari F."/>
            <person name="Gtari M."/>
            <person name="Morris K."/>
            <person name="Thomas K."/>
            <person name="Sen A."/>
            <person name="Tisa L.S."/>
        </authorList>
    </citation>
    <scope>NUCLEOTIDE SEQUENCE [LARGE SCALE GENOMIC DNA]</scope>
    <source>
        <strain evidence="3">CpI1-S</strain>
    </source>
</reference>
<dbReference type="Proteomes" id="UP000032545">
    <property type="component" value="Unassembled WGS sequence"/>
</dbReference>
<protein>
    <submittedName>
        <fullName evidence="2">Uncharacterized protein</fullName>
    </submittedName>
</protein>
<gene>
    <name evidence="2" type="ORF">FF36_04581</name>
</gene>
<dbReference type="AlphaFoldDB" id="A0A0D8BA59"/>
<proteinExistence type="predicted"/>
<dbReference type="OrthoDB" id="5482059at2"/>
<dbReference type="PATRIC" id="fig|1502723.3.peg.4527"/>
<organism evidence="2 3">
    <name type="scientific">Frankia torreyi</name>
    <dbReference type="NCBI Taxonomy" id="1856"/>
    <lineage>
        <taxon>Bacteria</taxon>
        <taxon>Bacillati</taxon>
        <taxon>Actinomycetota</taxon>
        <taxon>Actinomycetes</taxon>
        <taxon>Frankiales</taxon>
        <taxon>Frankiaceae</taxon>
        <taxon>Frankia</taxon>
    </lineage>
</organism>
<dbReference type="RefSeq" id="WP_044887100.1">
    <property type="nucleotide sequence ID" value="NZ_JYFN01000044.1"/>
</dbReference>
<comment type="caution">
    <text evidence="2">The sequence shown here is derived from an EMBL/GenBank/DDBJ whole genome shotgun (WGS) entry which is preliminary data.</text>
</comment>
<dbReference type="InterPro" id="IPR045754">
    <property type="entry name" value="DUF6182"/>
</dbReference>